<feature type="compositionally biased region" description="Polar residues" evidence="7">
    <location>
        <begin position="205"/>
        <end position="215"/>
    </location>
</feature>
<evidence type="ECO:0000256" key="7">
    <source>
        <dbReference type="SAM" id="MobiDB-lite"/>
    </source>
</evidence>
<evidence type="ECO:0000256" key="4">
    <source>
        <dbReference type="ARBA" id="ARBA00022679"/>
    </source>
</evidence>
<evidence type="ECO:0000259" key="8">
    <source>
        <dbReference type="Pfam" id="PF03016"/>
    </source>
</evidence>
<dbReference type="EMBL" id="JAAMPC010000012">
    <property type="protein sequence ID" value="KAG2278507.1"/>
    <property type="molecule type" value="Genomic_DNA"/>
</dbReference>
<organism evidence="9 10">
    <name type="scientific">Brassica carinata</name>
    <name type="common">Ethiopian mustard</name>
    <name type="synonym">Abyssinian cabbage</name>
    <dbReference type="NCBI Taxonomy" id="52824"/>
    <lineage>
        <taxon>Eukaryota</taxon>
        <taxon>Viridiplantae</taxon>
        <taxon>Streptophyta</taxon>
        <taxon>Embryophyta</taxon>
        <taxon>Tracheophyta</taxon>
        <taxon>Spermatophyta</taxon>
        <taxon>Magnoliopsida</taxon>
        <taxon>eudicotyledons</taxon>
        <taxon>Gunneridae</taxon>
        <taxon>Pentapetalae</taxon>
        <taxon>rosids</taxon>
        <taxon>malvids</taxon>
        <taxon>Brassicales</taxon>
        <taxon>Brassicaceae</taxon>
        <taxon>Brassiceae</taxon>
        <taxon>Brassica</taxon>
    </lineage>
</organism>
<feature type="compositionally biased region" description="Basic and acidic residues" evidence="7">
    <location>
        <begin position="218"/>
        <end position="229"/>
    </location>
</feature>
<accession>A0A8X7UH40</accession>
<dbReference type="GO" id="GO:0000139">
    <property type="term" value="C:Golgi membrane"/>
    <property type="evidence" value="ECO:0007669"/>
    <property type="project" value="UniProtKB-SubCell"/>
</dbReference>
<proteinExistence type="inferred from homology"/>
<dbReference type="PANTHER" id="PTHR11062">
    <property type="entry name" value="EXOSTOSIN HEPARAN SULFATE GLYCOSYLTRANSFERASE -RELATED"/>
    <property type="match status" value="1"/>
</dbReference>
<dbReference type="Proteomes" id="UP000886595">
    <property type="component" value="Unassembled WGS sequence"/>
</dbReference>
<evidence type="ECO:0000256" key="1">
    <source>
        <dbReference type="ARBA" id="ARBA00004323"/>
    </source>
</evidence>
<protein>
    <recommendedName>
        <fullName evidence="8">Exostosin GT47 domain-containing protein</fullName>
    </recommendedName>
</protein>
<name>A0A8X7UH40_BRACI</name>
<keyword evidence="5" id="KW-0735">Signal-anchor</keyword>
<keyword evidence="6" id="KW-0333">Golgi apparatus</keyword>
<evidence type="ECO:0000256" key="2">
    <source>
        <dbReference type="ARBA" id="ARBA00010271"/>
    </source>
</evidence>
<evidence type="ECO:0000256" key="3">
    <source>
        <dbReference type="ARBA" id="ARBA00022676"/>
    </source>
</evidence>
<gene>
    <name evidence="9" type="ORF">Bca52824_061062</name>
</gene>
<dbReference type="GO" id="GO:0016757">
    <property type="term" value="F:glycosyltransferase activity"/>
    <property type="evidence" value="ECO:0007669"/>
    <property type="project" value="UniProtKB-KW"/>
</dbReference>
<dbReference type="InterPro" id="IPR004263">
    <property type="entry name" value="Exostosin"/>
</dbReference>
<dbReference type="InterPro" id="IPR040911">
    <property type="entry name" value="Exostosin_GT47"/>
</dbReference>
<dbReference type="PANTHER" id="PTHR11062:SF385">
    <property type="entry name" value="EXOSTOSIN GT47 DOMAIN-CONTAINING PROTEIN"/>
    <property type="match status" value="1"/>
</dbReference>
<evidence type="ECO:0000256" key="5">
    <source>
        <dbReference type="ARBA" id="ARBA00022968"/>
    </source>
</evidence>
<dbReference type="Pfam" id="PF03016">
    <property type="entry name" value="Exostosin_GT47"/>
    <property type="match status" value="1"/>
</dbReference>
<feature type="domain" description="Exostosin GT47" evidence="8">
    <location>
        <begin position="325"/>
        <end position="609"/>
    </location>
</feature>
<keyword evidence="3" id="KW-0328">Glycosyltransferase</keyword>
<keyword evidence="4" id="KW-0808">Transferase</keyword>
<evidence type="ECO:0000256" key="6">
    <source>
        <dbReference type="ARBA" id="ARBA00023034"/>
    </source>
</evidence>
<reference evidence="9 10" key="1">
    <citation type="submission" date="2020-02" db="EMBL/GenBank/DDBJ databases">
        <authorList>
            <person name="Ma Q."/>
            <person name="Huang Y."/>
            <person name="Song X."/>
            <person name="Pei D."/>
        </authorList>
    </citation>
    <scope>NUCLEOTIDE SEQUENCE [LARGE SCALE GENOMIC DNA]</scope>
    <source>
        <strain evidence="9">Sxm20200214</strain>
        <tissue evidence="9">Leaf</tissue>
    </source>
</reference>
<comment type="subcellular location">
    <subcellularLocation>
        <location evidence="1">Golgi apparatus membrane</location>
        <topology evidence="1">Single-pass type II membrane protein</topology>
    </subcellularLocation>
</comment>
<keyword evidence="5" id="KW-0812">Transmembrane</keyword>
<feature type="region of interest" description="Disordered" evidence="7">
    <location>
        <begin position="205"/>
        <end position="231"/>
    </location>
</feature>
<comment type="similarity">
    <text evidence="2">Belongs to the glycosyltransferase 47 family.</text>
</comment>
<comment type="caution">
    <text evidence="9">The sequence shown here is derived from an EMBL/GenBank/DDBJ whole genome shotgun (WGS) entry which is preliminary data.</text>
</comment>
<keyword evidence="10" id="KW-1185">Reference proteome</keyword>
<sequence>MSYVFPWLWKVESRRLLWLLGLTFALIVTFQYVELPYSISSLFSSTKMPVSRNSTSLIGDRQHHNDNFTPAMVPSFSQNNATLVDDSDKEAVFQPSLPTSNSSPVKENATATAPVASVEAPAALPGLKPSPVKDNATVNVASAKVAAALPGLKPSPVKDNATVNVASAKVAAALPGLKPSPVKDNATVNVASAKVAAALPGLNQSPLKQNATLPRTSKVHDKNSTKEDVGDASPVVRFVPDIKENAKTTDSGVMSIYEMSKQLRRNRISHNRLAKKPKWVTKPDLELLQAKHEIENAPIDDKDPLLYAPLYHNVSIFKRSYEMMEEMLKVYVYKEGDKPIMHTPRLGGIYSSEGWFMKLIESNNKYVTKDATKAHLFYLPFSSQMLEETLYVKNSHSHCNLIKYLKDYIDFISIKYPFWNRTSGADHFLAACHDWAPSETRKHFSKTIRALCNSDVKEGFVFGKDTSLPETYVRDPKKPLSNIGGKSASKRPTLAFFAGQPDHGYVRPILLSYWGNNKDPDLKIFGKLPRSKGNKNYLQFMKRSKYCICAKGYEVNSPRVVEAIFYDCVPVIISDNFVPPFFEALNWESFAVFVLEKDIPNLKKILMSISERRYKQLQMRVKRVQKHFLWHVKPEKYDMFHMILHSVWFNRIFQISV</sequence>
<dbReference type="OrthoDB" id="1924787at2759"/>
<evidence type="ECO:0000313" key="9">
    <source>
        <dbReference type="EMBL" id="KAG2278507.1"/>
    </source>
</evidence>
<dbReference type="AlphaFoldDB" id="A0A8X7UH40"/>
<evidence type="ECO:0000313" key="10">
    <source>
        <dbReference type="Proteomes" id="UP000886595"/>
    </source>
</evidence>